<name>A0A9J6DUQ6_RHIMP</name>
<dbReference type="EMBL" id="JABSTU010000007">
    <property type="protein sequence ID" value="KAH8025796.1"/>
    <property type="molecule type" value="Genomic_DNA"/>
</dbReference>
<proteinExistence type="predicted"/>
<feature type="compositionally biased region" description="Basic and acidic residues" evidence="2">
    <location>
        <begin position="73"/>
        <end position="87"/>
    </location>
</feature>
<reference evidence="3" key="2">
    <citation type="submission" date="2021-09" db="EMBL/GenBank/DDBJ databases">
        <authorList>
            <person name="Jia N."/>
            <person name="Wang J."/>
            <person name="Shi W."/>
            <person name="Du L."/>
            <person name="Sun Y."/>
            <person name="Zhan W."/>
            <person name="Jiang J."/>
            <person name="Wang Q."/>
            <person name="Zhang B."/>
            <person name="Ji P."/>
            <person name="Sakyi L.B."/>
            <person name="Cui X."/>
            <person name="Yuan T."/>
            <person name="Jiang B."/>
            <person name="Yang W."/>
            <person name="Lam T.T.-Y."/>
            <person name="Chang Q."/>
            <person name="Ding S."/>
            <person name="Wang X."/>
            <person name="Zhu J."/>
            <person name="Ruan X."/>
            <person name="Zhao L."/>
            <person name="Wei J."/>
            <person name="Que T."/>
            <person name="Du C."/>
            <person name="Cheng J."/>
            <person name="Dai P."/>
            <person name="Han X."/>
            <person name="Huang E."/>
            <person name="Gao Y."/>
            <person name="Liu J."/>
            <person name="Shao H."/>
            <person name="Ye R."/>
            <person name="Li L."/>
            <person name="Wei W."/>
            <person name="Wang X."/>
            <person name="Wang C."/>
            <person name="Huo Q."/>
            <person name="Li W."/>
            <person name="Guo W."/>
            <person name="Chen H."/>
            <person name="Chen S."/>
            <person name="Zhou L."/>
            <person name="Zhou L."/>
            <person name="Ni X."/>
            <person name="Tian J."/>
            <person name="Zhou Y."/>
            <person name="Sheng Y."/>
            <person name="Liu T."/>
            <person name="Pan Y."/>
            <person name="Xia L."/>
            <person name="Li J."/>
            <person name="Zhao F."/>
            <person name="Cao W."/>
        </authorList>
    </citation>
    <scope>NUCLEOTIDE SEQUENCE</scope>
    <source>
        <strain evidence="3">Rmic-2018</strain>
        <tissue evidence="3">Larvae</tissue>
    </source>
</reference>
<feature type="coiled-coil region" evidence="1">
    <location>
        <begin position="196"/>
        <end position="223"/>
    </location>
</feature>
<evidence type="ECO:0000313" key="3">
    <source>
        <dbReference type="EMBL" id="KAH8025796.1"/>
    </source>
</evidence>
<reference evidence="3" key="1">
    <citation type="journal article" date="2020" name="Cell">
        <title>Large-Scale Comparative Analyses of Tick Genomes Elucidate Their Genetic Diversity and Vector Capacities.</title>
        <authorList>
            <consortium name="Tick Genome and Microbiome Consortium (TIGMIC)"/>
            <person name="Jia N."/>
            <person name="Wang J."/>
            <person name="Shi W."/>
            <person name="Du L."/>
            <person name="Sun Y."/>
            <person name="Zhan W."/>
            <person name="Jiang J.F."/>
            <person name="Wang Q."/>
            <person name="Zhang B."/>
            <person name="Ji P."/>
            <person name="Bell-Sakyi L."/>
            <person name="Cui X.M."/>
            <person name="Yuan T.T."/>
            <person name="Jiang B.G."/>
            <person name="Yang W.F."/>
            <person name="Lam T.T."/>
            <person name="Chang Q.C."/>
            <person name="Ding S.J."/>
            <person name="Wang X.J."/>
            <person name="Zhu J.G."/>
            <person name="Ruan X.D."/>
            <person name="Zhao L."/>
            <person name="Wei J.T."/>
            <person name="Ye R.Z."/>
            <person name="Que T.C."/>
            <person name="Du C.H."/>
            <person name="Zhou Y.H."/>
            <person name="Cheng J.X."/>
            <person name="Dai P.F."/>
            <person name="Guo W.B."/>
            <person name="Han X.H."/>
            <person name="Huang E.J."/>
            <person name="Li L.F."/>
            <person name="Wei W."/>
            <person name="Gao Y.C."/>
            <person name="Liu J.Z."/>
            <person name="Shao H.Z."/>
            <person name="Wang X."/>
            <person name="Wang C.C."/>
            <person name="Yang T.C."/>
            <person name="Huo Q.B."/>
            <person name="Li W."/>
            <person name="Chen H.Y."/>
            <person name="Chen S.E."/>
            <person name="Zhou L.G."/>
            <person name="Ni X.B."/>
            <person name="Tian J.H."/>
            <person name="Sheng Y."/>
            <person name="Liu T."/>
            <person name="Pan Y.S."/>
            <person name="Xia L.Y."/>
            <person name="Li J."/>
            <person name="Zhao F."/>
            <person name="Cao W.C."/>
        </authorList>
    </citation>
    <scope>NUCLEOTIDE SEQUENCE</scope>
    <source>
        <strain evidence="3">Rmic-2018</strain>
    </source>
</reference>
<evidence type="ECO:0000256" key="1">
    <source>
        <dbReference type="SAM" id="Coils"/>
    </source>
</evidence>
<sequence length="284" mass="31374">MEPRRNAMLAKSISTASANQRSSGHPCVSRNEKSYSFSAQTKSAPGTSASLASQDPRKIAVSLTGSRPAPSKPRGERTIATRKRECSLTKSASSGVSENLTRVRSTQQNVSESMMSIDCVDVPVCDNSSAASQDFMQQCCESRASENSDERPDPNSADRLLHAGQAAYAMRSFGTQTNERSSSAAFLQSKKWHEKEKALKAQNERLRSTVDAYKKELERLKEECHVSKFFNVVRDSELACTKAKFILNQVINYKATKPIWSETTIRQCTILGAKLLKAWAVRPL</sequence>
<feature type="compositionally biased region" description="Polar residues" evidence="2">
    <location>
        <begin position="88"/>
        <end position="102"/>
    </location>
</feature>
<protein>
    <submittedName>
        <fullName evidence="3">Uncharacterized protein</fullName>
    </submittedName>
</protein>
<feature type="compositionally biased region" description="Polar residues" evidence="2">
    <location>
        <begin position="12"/>
        <end position="23"/>
    </location>
</feature>
<organism evidence="3 4">
    <name type="scientific">Rhipicephalus microplus</name>
    <name type="common">Cattle tick</name>
    <name type="synonym">Boophilus microplus</name>
    <dbReference type="NCBI Taxonomy" id="6941"/>
    <lineage>
        <taxon>Eukaryota</taxon>
        <taxon>Metazoa</taxon>
        <taxon>Ecdysozoa</taxon>
        <taxon>Arthropoda</taxon>
        <taxon>Chelicerata</taxon>
        <taxon>Arachnida</taxon>
        <taxon>Acari</taxon>
        <taxon>Parasitiformes</taxon>
        <taxon>Ixodida</taxon>
        <taxon>Ixodoidea</taxon>
        <taxon>Ixodidae</taxon>
        <taxon>Rhipicephalinae</taxon>
        <taxon>Rhipicephalus</taxon>
        <taxon>Boophilus</taxon>
    </lineage>
</organism>
<accession>A0A9J6DUQ6</accession>
<comment type="caution">
    <text evidence="3">The sequence shown here is derived from an EMBL/GenBank/DDBJ whole genome shotgun (WGS) entry which is preliminary data.</text>
</comment>
<dbReference type="AlphaFoldDB" id="A0A9J6DUQ6"/>
<feature type="region of interest" description="Disordered" evidence="2">
    <location>
        <begin position="1"/>
        <end position="102"/>
    </location>
</feature>
<keyword evidence="1" id="KW-0175">Coiled coil</keyword>
<feature type="compositionally biased region" description="Polar residues" evidence="2">
    <location>
        <begin position="34"/>
        <end position="53"/>
    </location>
</feature>
<keyword evidence="4" id="KW-1185">Reference proteome</keyword>
<dbReference type="Proteomes" id="UP000821866">
    <property type="component" value="Unassembled WGS sequence"/>
</dbReference>
<evidence type="ECO:0000313" key="4">
    <source>
        <dbReference type="Proteomes" id="UP000821866"/>
    </source>
</evidence>
<evidence type="ECO:0000256" key="2">
    <source>
        <dbReference type="SAM" id="MobiDB-lite"/>
    </source>
</evidence>
<gene>
    <name evidence="3" type="ORF">HPB51_012118</name>
</gene>